<keyword evidence="2" id="KW-1185">Reference proteome</keyword>
<protein>
    <submittedName>
        <fullName evidence="1">Uncharacterized protein</fullName>
    </submittedName>
</protein>
<reference evidence="2" key="1">
    <citation type="journal article" date="2023" name="G3 (Bethesda)">
        <title>Genome assembly and association tests identify interacting loci associated with vigor, precocity, and sex in interspecific pistachio rootstocks.</title>
        <authorList>
            <person name="Palmer W."/>
            <person name="Jacygrad E."/>
            <person name="Sagayaradj S."/>
            <person name="Cavanaugh K."/>
            <person name="Han R."/>
            <person name="Bertier L."/>
            <person name="Beede B."/>
            <person name="Kafkas S."/>
            <person name="Golino D."/>
            <person name="Preece J."/>
            <person name="Michelmore R."/>
        </authorList>
    </citation>
    <scope>NUCLEOTIDE SEQUENCE [LARGE SCALE GENOMIC DNA]</scope>
</reference>
<name>A0ACC0XDA8_9ROSI</name>
<proteinExistence type="predicted"/>
<evidence type="ECO:0000313" key="2">
    <source>
        <dbReference type="Proteomes" id="UP001163603"/>
    </source>
</evidence>
<evidence type="ECO:0000313" key="1">
    <source>
        <dbReference type="EMBL" id="KAJ0015142.1"/>
    </source>
</evidence>
<accession>A0ACC0XDA8</accession>
<dbReference type="Proteomes" id="UP001163603">
    <property type="component" value="Chromosome 13"/>
</dbReference>
<organism evidence="1 2">
    <name type="scientific">Pistacia integerrima</name>
    <dbReference type="NCBI Taxonomy" id="434235"/>
    <lineage>
        <taxon>Eukaryota</taxon>
        <taxon>Viridiplantae</taxon>
        <taxon>Streptophyta</taxon>
        <taxon>Embryophyta</taxon>
        <taxon>Tracheophyta</taxon>
        <taxon>Spermatophyta</taxon>
        <taxon>Magnoliopsida</taxon>
        <taxon>eudicotyledons</taxon>
        <taxon>Gunneridae</taxon>
        <taxon>Pentapetalae</taxon>
        <taxon>rosids</taxon>
        <taxon>malvids</taxon>
        <taxon>Sapindales</taxon>
        <taxon>Anacardiaceae</taxon>
        <taxon>Pistacia</taxon>
    </lineage>
</organism>
<sequence length="75" mass="8704">MAAQWQDINDNAYVVDLPDTMGNSKMFNMADIYLFHSSNEPLYPEAQLNSRLSFSQVEGTNVERLPYEFLERVKL</sequence>
<comment type="caution">
    <text evidence="1">The sequence shown here is derived from an EMBL/GenBank/DDBJ whole genome shotgun (WGS) entry which is preliminary data.</text>
</comment>
<dbReference type="EMBL" id="CM047748">
    <property type="protein sequence ID" value="KAJ0015142.1"/>
    <property type="molecule type" value="Genomic_DNA"/>
</dbReference>
<gene>
    <name evidence="1" type="ORF">Pint_20968</name>
</gene>